<evidence type="ECO:0000256" key="5">
    <source>
        <dbReference type="HAMAP-Rule" id="MF_00014"/>
    </source>
</evidence>
<dbReference type="InterPro" id="IPR002676">
    <property type="entry name" value="RimM_N"/>
</dbReference>
<dbReference type="InterPro" id="IPR056792">
    <property type="entry name" value="PRC_RimM"/>
</dbReference>
<dbReference type="InterPro" id="IPR011961">
    <property type="entry name" value="RimM"/>
</dbReference>
<dbReference type="EMBL" id="CP048222">
    <property type="protein sequence ID" value="QHT67139.1"/>
    <property type="molecule type" value="Genomic_DNA"/>
</dbReference>
<dbReference type="InterPro" id="IPR009000">
    <property type="entry name" value="Transl_B-barrel_sf"/>
</dbReference>
<dbReference type="SUPFAM" id="SSF50447">
    <property type="entry name" value="Translation proteins"/>
    <property type="match status" value="1"/>
</dbReference>
<dbReference type="GO" id="GO:0006364">
    <property type="term" value="P:rRNA processing"/>
    <property type="evidence" value="ECO:0007669"/>
    <property type="project" value="UniProtKB-UniRule"/>
</dbReference>
<dbReference type="InterPro" id="IPR011033">
    <property type="entry name" value="PRC_barrel-like_sf"/>
</dbReference>
<evidence type="ECO:0000256" key="3">
    <source>
        <dbReference type="ARBA" id="ARBA00022552"/>
    </source>
</evidence>
<evidence type="ECO:0000256" key="1">
    <source>
        <dbReference type="ARBA" id="ARBA00022490"/>
    </source>
</evidence>
<comment type="similarity">
    <text evidence="5">Belongs to the RimM family.</text>
</comment>
<keyword evidence="3 5" id="KW-0698">rRNA processing</keyword>
<dbReference type="RefSeq" id="WP_162443182.1">
    <property type="nucleotide sequence ID" value="NZ_CP048222.1"/>
</dbReference>
<sequence>MDIESCYQLGYVLKTHGVQGEVTFVLDVDEPETYKGLESVFVEINGKLVPFFIDTIQVQKDKAIVRLEDVNSLQKAQNLVGNGLFLPLENLPELDEDQFYYHEIVEYLVVDEKLGNLGKISNVYEMPHQDLIAMQYQEKEVLIPITDEIVTGIDHKKKELYVELPDGLLEIYLNDTGSDEVDKEEETE</sequence>
<dbReference type="SUPFAM" id="SSF50346">
    <property type="entry name" value="PRC-barrel domain"/>
    <property type="match status" value="1"/>
</dbReference>
<dbReference type="Pfam" id="PF01782">
    <property type="entry name" value="RimM"/>
    <property type="match status" value="1"/>
</dbReference>
<evidence type="ECO:0000256" key="2">
    <source>
        <dbReference type="ARBA" id="ARBA00022517"/>
    </source>
</evidence>
<name>A0A6C0GGU0_9BACT</name>
<keyword evidence="9" id="KW-1185">Reference proteome</keyword>
<dbReference type="Pfam" id="PF24986">
    <property type="entry name" value="PRC_RimM"/>
    <property type="match status" value="1"/>
</dbReference>
<evidence type="ECO:0000313" key="9">
    <source>
        <dbReference type="Proteomes" id="UP000480178"/>
    </source>
</evidence>
<dbReference type="HAMAP" id="MF_00014">
    <property type="entry name" value="Ribosome_mat_RimM"/>
    <property type="match status" value="1"/>
</dbReference>
<protein>
    <recommendedName>
        <fullName evidence="5">Ribosome maturation factor RimM</fullName>
    </recommendedName>
</protein>
<proteinExistence type="inferred from homology"/>
<dbReference type="PANTHER" id="PTHR33692:SF1">
    <property type="entry name" value="RIBOSOME MATURATION FACTOR RIMM"/>
    <property type="match status" value="1"/>
</dbReference>
<dbReference type="GO" id="GO:0005737">
    <property type="term" value="C:cytoplasm"/>
    <property type="evidence" value="ECO:0007669"/>
    <property type="project" value="UniProtKB-SubCell"/>
</dbReference>
<evidence type="ECO:0000256" key="4">
    <source>
        <dbReference type="ARBA" id="ARBA00023186"/>
    </source>
</evidence>
<accession>A0A6C0GGU0</accession>
<dbReference type="GO" id="GO:0005840">
    <property type="term" value="C:ribosome"/>
    <property type="evidence" value="ECO:0007669"/>
    <property type="project" value="InterPro"/>
</dbReference>
<reference evidence="8 9" key="1">
    <citation type="submission" date="2020-01" db="EMBL/GenBank/DDBJ databases">
        <authorList>
            <person name="Kim M.K."/>
        </authorList>
    </citation>
    <scope>NUCLEOTIDE SEQUENCE [LARGE SCALE GENOMIC DNA]</scope>
    <source>
        <strain evidence="8 9">172606-1</strain>
    </source>
</reference>
<dbReference type="Gene3D" id="2.40.30.60">
    <property type="entry name" value="RimM"/>
    <property type="match status" value="1"/>
</dbReference>
<keyword evidence="4 5" id="KW-0143">Chaperone</keyword>
<dbReference type="KEGG" id="rhoz:GXP67_11015"/>
<comment type="subunit">
    <text evidence="5">Binds ribosomal protein uS19.</text>
</comment>
<dbReference type="Proteomes" id="UP000480178">
    <property type="component" value="Chromosome"/>
</dbReference>
<dbReference type="GO" id="GO:0042274">
    <property type="term" value="P:ribosomal small subunit biogenesis"/>
    <property type="evidence" value="ECO:0007669"/>
    <property type="project" value="UniProtKB-UniRule"/>
</dbReference>
<keyword evidence="1 5" id="KW-0963">Cytoplasm</keyword>
<comment type="function">
    <text evidence="5">An accessory protein needed during the final step in the assembly of 30S ribosomal subunit, possibly for assembly of the head region. Essential for efficient processing of 16S rRNA. May be needed both before and after RbfA during the maturation of 16S rRNA. It has affinity for free ribosomal 30S subunits but not for 70S ribosomes.</text>
</comment>
<dbReference type="NCBIfam" id="TIGR02273">
    <property type="entry name" value="16S_RimM"/>
    <property type="match status" value="1"/>
</dbReference>
<dbReference type="AlphaFoldDB" id="A0A6C0GGU0"/>
<feature type="domain" description="Ribosome maturation factor RimM PRC barrel" evidence="7">
    <location>
        <begin position="102"/>
        <end position="168"/>
    </location>
</feature>
<organism evidence="8 9">
    <name type="scientific">Rhodocytophaga rosea</name>
    <dbReference type="NCBI Taxonomy" id="2704465"/>
    <lineage>
        <taxon>Bacteria</taxon>
        <taxon>Pseudomonadati</taxon>
        <taxon>Bacteroidota</taxon>
        <taxon>Cytophagia</taxon>
        <taxon>Cytophagales</taxon>
        <taxon>Rhodocytophagaceae</taxon>
        <taxon>Rhodocytophaga</taxon>
    </lineage>
</organism>
<dbReference type="PANTHER" id="PTHR33692">
    <property type="entry name" value="RIBOSOME MATURATION FACTOR RIMM"/>
    <property type="match status" value="1"/>
</dbReference>
<comment type="subcellular location">
    <subcellularLocation>
        <location evidence="5">Cytoplasm</location>
    </subcellularLocation>
</comment>
<dbReference type="GO" id="GO:0043022">
    <property type="term" value="F:ribosome binding"/>
    <property type="evidence" value="ECO:0007669"/>
    <property type="project" value="InterPro"/>
</dbReference>
<dbReference type="Gene3D" id="2.30.30.240">
    <property type="entry name" value="PRC-barrel domain"/>
    <property type="match status" value="1"/>
</dbReference>
<dbReference type="InterPro" id="IPR036976">
    <property type="entry name" value="RimM_N_sf"/>
</dbReference>
<feature type="domain" description="RimM N-terminal" evidence="6">
    <location>
        <begin position="9"/>
        <end position="87"/>
    </location>
</feature>
<evidence type="ECO:0000259" key="6">
    <source>
        <dbReference type="Pfam" id="PF01782"/>
    </source>
</evidence>
<keyword evidence="2 5" id="KW-0690">Ribosome biogenesis</keyword>
<evidence type="ECO:0000259" key="7">
    <source>
        <dbReference type="Pfam" id="PF24986"/>
    </source>
</evidence>
<evidence type="ECO:0000313" key="8">
    <source>
        <dbReference type="EMBL" id="QHT67139.1"/>
    </source>
</evidence>
<comment type="domain">
    <text evidence="5">The PRC barrel domain binds ribosomal protein uS19.</text>
</comment>
<gene>
    <name evidence="5 8" type="primary">rimM</name>
    <name evidence="8" type="ORF">GXP67_11015</name>
</gene>